<feature type="domain" description="Thioredoxin" evidence="2">
    <location>
        <begin position="96"/>
        <end position="180"/>
    </location>
</feature>
<dbReference type="PANTHER" id="PTHR21148">
    <property type="entry name" value="THIOREDOXIN DOMAIN-CONTAINING PROTEIN 9"/>
    <property type="match status" value="1"/>
</dbReference>
<dbReference type="AlphaFoldDB" id="Q234I7"/>
<accession>Q234I7</accession>
<dbReference type="EMBL" id="GG662767">
    <property type="protein sequence ID" value="EAR92016.1"/>
    <property type="molecule type" value="Genomic_DNA"/>
</dbReference>
<dbReference type="CDD" id="cd02989">
    <property type="entry name" value="Phd_like_TxnDC9"/>
    <property type="match status" value="1"/>
</dbReference>
<proteinExistence type="predicted"/>
<dbReference type="OMA" id="IDQEMNK"/>
<name>Q234I7_TETTS</name>
<sequence length="231" mass="26898">MSNSLMGNMLTEVVMEKAIRDKLKMQMGQQKPQKAKGIEIKSKERVREDSDLEDDEFFDEEAEKILSRMKVERIDEFNKKNAKVEQEKSGFGEYREIKEEEFLNSVTKNKFSVVHFYHNDFERCKIIDKHLRQIAYTHTECKFFYLNAEKAPFFIQKLAIRTLPTIVCFVDGVAKDRIVGFGELGAKDDFTTLELTRRIVKSGVIKPLNKEEKGFNLNLGQRGDSDYSDDD</sequence>
<dbReference type="STRING" id="312017.Q234I7"/>
<evidence type="ECO:0000259" key="2">
    <source>
        <dbReference type="Pfam" id="PF00085"/>
    </source>
</evidence>
<dbReference type="InterPro" id="IPR036249">
    <property type="entry name" value="Thioredoxin-like_sf"/>
</dbReference>
<evidence type="ECO:0000313" key="3">
    <source>
        <dbReference type="EMBL" id="EAR92016.1"/>
    </source>
</evidence>
<dbReference type="Pfam" id="PF00085">
    <property type="entry name" value="Thioredoxin"/>
    <property type="match status" value="1"/>
</dbReference>
<dbReference type="Proteomes" id="UP000009168">
    <property type="component" value="Unassembled WGS sequence"/>
</dbReference>
<dbReference type="InParanoid" id="Q234I7"/>
<dbReference type="GeneID" id="7828129"/>
<dbReference type="RefSeq" id="XP_001012261.1">
    <property type="nucleotide sequence ID" value="XM_001012261.3"/>
</dbReference>
<feature type="compositionally biased region" description="Basic and acidic residues" evidence="1">
    <location>
        <begin position="36"/>
        <end position="49"/>
    </location>
</feature>
<evidence type="ECO:0000313" key="4">
    <source>
        <dbReference type="Proteomes" id="UP000009168"/>
    </source>
</evidence>
<gene>
    <name evidence="3" type="ORF">TTHERM_00105090</name>
</gene>
<dbReference type="eggNOG" id="KOG1672">
    <property type="taxonomic scope" value="Eukaryota"/>
</dbReference>
<protein>
    <submittedName>
        <fullName evidence="3">Phosducin (Phd)-like, thioredoxin (TRX) domain protein</fullName>
    </submittedName>
</protein>
<dbReference type="SUPFAM" id="SSF52833">
    <property type="entry name" value="Thioredoxin-like"/>
    <property type="match status" value="1"/>
</dbReference>
<dbReference type="Gene3D" id="3.40.30.10">
    <property type="entry name" value="Glutaredoxin"/>
    <property type="match status" value="1"/>
</dbReference>
<dbReference type="OrthoDB" id="10257948at2759"/>
<feature type="region of interest" description="Disordered" evidence="1">
    <location>
        <begin position="25"/>
        <end position="54"/>
    </location>
</feature>
<dbReference type="HOGENOM" id="CLU_072378_3_0_1"/>
<dbReference type="KEGG" id="tet:TTHERM_00105090"/>
<reference evidence="4" key="1">
    <citation type="journal article" date="2006" name="PLoS Biol.">
        <title>Macronuclear genome sequence of the ciliate Tetrahymena thermophila, a model eukaryote.</title>
        <authorList>
            <person name="Eisen J.A."/>
            <person name="Coyne R.S."/>
            <person name="Wu M."/>
            <person name="Wu D."/>
            <person name="Thiagarajan M."/>
            <person name="Wortman J.R."/>
            <person name="Badger J.H."/>
            <person name="Ren Q."/>
            <person name="Amedeo P."/>
            <person name="Jones K.M."/>
            <person name="Tallon L.J."/>
            <person name="Delcher A.L."/>
            <person name="Salzberg S.L."/>
            <person name="Silva J.C."/>
            <person name="Haas B.J."/>
            <person name="Majoros W.H."/>
            <person name="Farzad M."/>
            <person name="Carlton J.M."/>
            <person name="Smith R.K. Jr."/>
            <person name="Garg J."/>
            <person name="Pearlman R.E."/>
            <person name="Karrer K.M."/>
            <person name="Sun L."/>
            <person name="Manning G."/>
            <person name="Elde N.C."/>
            <person name="Turkewitz A.P."/>
            <person name="Asai D.J."/>
            <person name="Wilkes D.E."/>
            <person name="Wang Y."/>
            <person name="Cai H."/>
            <person name="Collins K."/>
            <person name="Stewart B.A."/>
            <person name="Lee S.R."/>
            <person name="Wilamowska K."/>
            <person name="Weinberg Z."/>
            <person name="Ruzzo W.L."/>
            <person name="Wloga D."/>
            <person name="Gaertig J."/>
            <person name="Frankel J."/>
            <person name="Tsao C.-C."/>
            <person name="Gorovsky M.A."/>
            <person name="Keeling P.J."/>
            <person name="Waller R.F."/>
            <person name="Patron N.J."/>
            <person name="Cherry J.M."/>
            <person name="Stover N.A."/>
            <person name="Krieger C.J."/>
            <person name="del Toro C."/>
            <person name="Ryder H.F."/>
            <person name="Williamson S.C."/>
            <person name="Barbeau R.A."/>
            <person name="Hamilton E.P."/>
            <person name="Orias E."/>
        </authorList>
    </citation>
    <scope>NUCLEOTIDE SEQUENCE [LARGE SCALE GENOMIC DNA]</scope>
    <source>
        <strain evidence="4">SB210</strain>
    </source>
</reference>
<dbReference type="InterPro" id="IPR013766">
    <property type="entry name" value="Thioredoxin_domain"/>
</dbReference>
<evidence type="ECO:0000256" key="1">
    <source>
        <dbReference type="SAM" id="MobiDB-lite"/>
    </source>
</evidence>
<keyword evidence="4" id="KW-1185">Reference proteome</keyword>
<organism evidence="3 4">
    <name type="scientific">Tetrahymena thermophila (strain SB210)</name>
    <dbReference type="NCBI Taxonomy" id="312017"/>
    <lineage>
        <taxon>Eukaryota</taxon>
        <taxon>Sar</taxon>
        <taxon>Alveolata</taxon>
        <taxon>Ciliophora</taxon>
        <taxon>Intramacronucleata</taxon>
        <taxon>Oligohymenophorea</taxon>
        <taxon>Hymenostomatida</taxon>
        <taxon>Tetrahymenina</taxon>
        <taxon>Tetrahymenidae</taxon>
        <taxon>Tetrahymena</taxon>
    </lineage>
</organism>